<dbReference type="GO" id="GO:0031629">
    <property type="term" value="P:synaptic vesicle fusion to presynaptic active zone membrane"/>
    <property type="evidence" value="ECO:0007669"/>
    <property type="project" value="TreeGrafter"/>
</dbReference>
<feature type="region of interest" description="Disordered" evidence="5">
    <location>
        <begin position="151"/>
        <end position="214"/>
    </location>
</feature>
<dbReference type="SUPFAM" id="SSF58038">
    <property type="entry name" value="SNARE fusion complex"/>
    <property type="match status" value="2"/>
</dbReference>
<dbReference type="EnsemblMetazoa" id="XM_017118527.1">
    <property type="protein sequence ID" value="XP_016974016.1"/>
    <property type="gene ID" value="LOC108040873"/>
</dbReference>
<dbReference type="PANTHER" id="PTHR19305:SF9">
    <property type="entry name" value="SYNAPTOSOMAL-ASSOCIATED PROTEIN 29"/>
    <property type="match status" value="1"/>
</dbReference>
<dbReference type="GO" id="GO:0031201">
    <property type="term" value="C:SNARE complex"/>
    <property type="evidence" value="ECO:0007669"/>
    <property type="project" value="TreeGrafter"/>
</dbReference>
<organism evidence="9">
    <name type="scientific">Drosophila rhopaloa</name>
    <name type="common">Fruit fly</name>
    <dbReference type="NCBI Taxonomy" id="1041015"/>
    <lineage>
        <taxon>Eukaryota</taxon>
        <taxon>Metazoa</taxon>
        <taxon>Ecdysozoa</taxon>
        <taxon>Arthropoda</taxon>
        <taxon>Hexapoda</taxon>
        <taxon>Insecta</taxon>
        <taxon>Pterygota</taxon>
        <taxon>Neoptera</taxon>
        <taxon>Endopterygota</taxon>
        <taxon>Diptera</taxon>
        <taxon>Brachycera</taxon>
        <taxon>Muscomorpha</taxon>
        <taxon>Ephydroidea</taxon>
        <taxon>Drosophilidae</taxon>
        <taxon>Drosophila</taxon>
        <taxon>Sophophora</taxon>
    </lineage>
</organism>
<reference evidence="9" key="2">
    <citation type="submission" date="2025-04" db="UniProtKB">
        <authorList>
            <consortium name="RefSeq"/>
        </authorList>
    </citation>
    <scope>IDENTIFICATION</scope>
</reference>
<protein>
    <submittedName>
        <fullName evidence="9">Synaptosomal-associated protein 29</fullName>
    </submittedName>
</protein>
<accession>A0A6P4ELA2</accession>
<feature type="region of interest" description="Disordered" evidence="5">
    <location>
        <begin position="30"/>
        <end position="54"/>
    </location>
</feature>
<dbReference type="GO" id="GO:0015031">
    <property type="term" value="P:protein transport"/>
    <property type="evidence" value="ECO:0007669"/>
    <property type="project" value="UniProtKB-KW"/>
</dbReference>
<evidence type="ECO:0000313" key="7">
    <source>
        <dbReference type="EnsemblMetazoa" id="XP_016974016.1"/>
    </source>
</evidence>
<keyword evidence="3" id="KW-0653">Protein transport</keyword>
<evidence type="ECO:0000256" key="4">
    <source>
        <dbReference type="ARBA" id="ARBA00023054"/>
    </source>
</evidence>
<dbReference type="GO" id="GO:0005886">
    <property type="term" value="C:plasma membrane"/>
    <property type="evidence" value="ECO:0007669"/>
    <property type="project" value="TreeGrafter"/>
</dbReference>
<dbReference type="CDD" id="cd15856">
    <property type="entry name" value="SNARE_SNAP29C"/>
    <property type="match status" value="1"/>
</dbReference>
<dbReference type="CDD" id="cd15887">
    <property type="entry name" value="SNARE_SNAP29N"/>
    <property type="match status" value="1"/>
</dbReference>
<sequence length="284" mass="31525">MAYNYLQPVNNHFDDVDKFEDVDDELFLQNKRTGAPKAPQQRSTNPFEIEDDDEDEITSSPSVAAQRLAYAEKRRAIEQRTLDSTNKSLGLLYETQEVGKATAVELAKQREQLEKTSHQLDEINSTLRFSQRHLTGLKSVFGGLKNYLSGNRDQPSSAAGSPTASQSSQEANSNIDLGACGGASPSAPLSPAERYDNHPVSQLRGDPSSTYRTQRQAGNPFQAQIDANLEEMCSNLSVLKMLATDLGGEIESQNELLDNMNYKIEDVDLKIHKQNKDMSKLLKK</sequence>
<dbReference type="GO" id="GO:0016082">
    <property type="term" value="P:synaptic vesicle priming"/>
    <property type="evidence" value="ECO:0007669"/>
    <property type="project" value="TreeGrafter"/>
</dbReference>
<evidence type="ECO:0000256" key="2">
    <source>
        <dbReference type="ARBA" id="ARBA00022448"/>
    </source>
</evidence>
<comment type="similarity">
    <text evidence="1">Belongs to the SNAP-25 family.</text>
</comment>
<dbReference type="Proteomes" id="UP001652680">
    <property type="component" value="Unassembled WGS sequence"/>
</dbReference>
<dbReference type="GO" id="GO:0005484">
    <property type="term" value="F:SNAP receptor activity"/>
    <property type="evidence" value="ECO:0007669"/>
    <property type="project" value="TreeGrafter"/>
</dbReference>
<keyword evidence="2" id="KW-0813">Transport</keyword>
<evidence type="ECO:0000313" key="9">
    <source>
        <dbReference type="RefSeq" id="XP_016974016.1"/>
    </source>
</evidence>
<reference evidence="8" key="1">
    <citation type="journal article" date="2021" name="Elife">
        <title>Highly contiguous assemblies of 101 drosophilid genomes.</title>
        <authorList>
            <person name="Kim B.Y."/>
            <person name="Wang J.R."/>
            <person name="Miller D.E."/>
            <person name="Barmina O."/>
            <person name="Delaney E."/>
            <person name="Thompson A."/>
            <person name="Comeault A.A."/>
            <person name="Peede D."/>
            <person name="D'Agostino E.R."/>
            <person name="Pelaez J."/>
            <person name="Aguilar J.M."/>
            <person name="Haji D."/>
            <person name="Matsunaga T."/>
            <person name="Armstrong E.E."/>
            <person name="Zych M."/>
            <person name="Ogawa Y."/>
            <person name="Stamenkovic-Radak M."/>
            <person name="Jelic M."/>
            <person name="Veselinovic M.S."/>
            <person name="Tanaskovic M."/>
            <person name="Eric P."/>
            <person name="Gao J.J."/>
            <person name="Katoh T.K."/>
            <person name="Toda M.J."/>
            <person name="Watabe H."/>
            <person name="Watada M."/>
            <person name="Davis J.S."/>
            <person name="Moyle L.C."/>
            <person name="Manoli G."/>
            <person name="Bertolini E."/>
            <person name="Kostal V."/>
            <person name="Hawley R.S."/>
            <person name="Takahashi A."/>
            <person name="Jones C.D."/>
            <person name="Price D.K."/>
            <person name="Whiteman N."/>
            <person name="Kopp A."/>
            <person name="Matute D.R."/>
            <person name="Petrov D.A."/>
        </authorList>
    </citation>
    <scope>NUCLEOTIDE SEQUENCE [LARGE SCALE GENOMIC DNA]</scope>
</reference>
<reference evidence="7" key="3">
    <citation type="submission" date="2025-05" db="UniProtKB">
        <authorList>
            <consortium name="EnsemblMetazoa"/>
        </authorList>
    </citation>
    <scope>IDENTIFICATION</scope>
</reference>
<feature type="domain" description="T-SNARE coiled-coil homology" evidence="6">
    <location>
        <begin position="75"/>
        <end position="137"/>
    </location>
</feature>
<dbReference type="GO" id="GO:0098793">
    <property type="term" value="C:presynapse"/>
    <property type="evidence" value="ECO:0007669"/>
    <property type="project" value="GOC"/>
</dbReference>
<evidence type="ECO:0000259" key="6">
    <source>
        <dbReference type="PROSITE" id="PS50192"/>
    </source>
</evidence>
<dbReference type="InterPro" id="IPR000727">
    <property type="entry name" value="T_SNARE_dom"/>
</dbReference>
<dbReference type="GO" id="GO:0019905">
    <property type="term" value="F:syntaxin binding"/>
    <property type="evidence" value="ECO:0007669"/>
    <property type="project" value="TreeGrafter"/>
</dbReference>
<dbReference type="OrthoDB" id="18679at2759"/>
<name>A0A6P4ELA2_DRORH</name>
<dbReference type="AlphaFoldDB" id="A0A6P4ELA2"/>
<dbReference type="CTD" id="9342"/>
<proteinExistence type="inferred from homology"/>
<feature type="compositionally biased region" description="Polar residues" evidence="5">
    <location>
        <begin position="151"/>
        <end position="175"/>
    </location>
</feature>
<evidence type="ECO:0000256" key="3">
    <source>
        <dbReference type="ARBA" id="ARBA00022927"/>
    </source>
</evidence>
<dbReference type="SMART" id="SM00397">
    <property type="entry name" value="t_SNARE"/>
    <property type="match status" value="2"/>
</dbReference>
<gene>
    <name evidence="9" type="primary">LOC108040873</name>
    <name evidence="7" type="synonym">108040873</name>
</gene>
<keyword evidence="4" id="KW-0175">Coiled coil</keyword>
<dbReference type="GeneID" id="108040873"/>
<dbReference type="OMA" id="NLDEMCD"/>
<evidence type="ECO:0000256" key="1">
    <source>
        <dbReference type="ARBA" id="ARBA00009480"/>
    </source>
</evidence>
<feature type="domain" description="T-SNARE coiled-coil homology" evidence="6">
    <location>
        <begin position="219"/>
        <end position="281"/>
    </location>
</feature>
<dbReference type="PANTHER" id="PTHR19305">
    <property type="entry name" value="SYNAPTOSOMAL ASSOCIATED PROTEIN"/>
    <property type="match status" value="1"/>
</dbReference>
<dbReference type="RefSeq" id="XP_016974016.1">
    <property type="nucleotide sequence ID" value="XM_017118527.1"/>
</dbReference>
<dbReference type="FunFam" id="1.20.5.110:FF:000079">
    <property type="entry name" value="synaptosomal-associated protein 29"/>
    <property type="match status" value="1"/>
</dbReference>
<dbReference type="FunFam" id="1.20.5.110:FF:000041">
    <property type="entry name" value="Synaptosomal-associated protein 29"/>
    <property type="match status" value="1"/>
</dbReference>
<dbReference type="Gene3D" id="1.20.5.110">
    <property type="match status" value="2"/>
</dbReference>
<keyword evidence="8" id="KW-1185">Reference proteome</keyword>
<dbReference type="PROSITE" id="PS50192">
    <property type="entry name" value="T_SNARE"/>
    <property type="match status" value="2"/>
</dbReference>
<evidence type="ECO:0000313" key="8">
    <source>
        <dbReference type="Proteomes" id="UP001652680"/>
    </source>
</evidence>
<evidence type="ECO:0000256" key="5">
    <source>
        <dbReference type="SAM" id="MobiDB-lite"/>
    </source>
</evidence>